<dbReference type="GO" id="GO:0000922">
    <property type="term" value="C:spindle pole"/>
    <property type="evidence" value="ECO:0007669"/>
    <property type="project" value="TreeGrafter"/>
</dbReference>
<dbReference type="GO" id="GO:0045197">
    <property type="term" value="P:establishment or maintenance of epithelial cell apical/basal polarity"/>
    <property type="evidence" value="ECO:0007669"/>
    <property type="project" value="TreeGrafter"/>
</dbReference>
<keyword evidence="6" id="KW-1185">Reference proteome</keyword>
<evidence type="ECO:0000256" key="3">
    <source>
        <dbReference type="SAM" id="MobiDB-lite"/>
    </source>
</evidence>
<dbReference type="InterPro" id="IPR049885">
    <property type="entry name" value="MTCL1-3"/>
</dbReference>
<evidence type="ECO:0000256" key="2">
    <source>
        <dbReference type="SAM" id="Coils"/>
    </source>
</evidence>
<evidence type="ECO:0000313" key="6">
    <source>
        <dbReference type="Proteomes" id="UP000694547"/>
    </source>
</evidence>
<dbReference type="GO" id="GO:0008017">
    <property type="term" value="F:microtubule binding"/>
    <property type="evidence" value="ECO:0007669"/>
    <property type="project" value="TreeGrafter"/>
</dbReference>
<dbReference type="GO" id="GO:0016328">
    <property type="term" value="C:lateral plasma membrane"/>
    <property type="evidence" value="ECO:0007669"/>
    <property type="project" value="TreeGrafter"/>
</dbReference>
<evidence type="ECO:0000256" key="1">
    <source>
        <dbReference type="ARBA" id="ARBA00023054"/>
    </source>
</evidence>
<reference evidence="5" key="3">
    <citation type="submission" date="2025-09" db="UniProtKB">
        <authorList>
            <consortium name="Ensembl"/>
        </authorList>
    </citation>
    <scope>IDENTIFICATION</scope>
</reference>
<gene>
    <name evidence="5" type="primary">Mtcl1</name>
</gene>
<dbReference type="GO" id="GO:0097427">
    <property type="term" value="C:microtubule bundle"/>
    <property type="evidence" value="ECO:0007669"/>
    <property type="project" value="TreeGrafter"/>
</dbReference>
<proteinExistence type="predicted"/>
<keyword evidence="1 2" id="KW-0175">Coiled coil</keyword>
<dbReference type="GeneTree" id="ENSGT00950000182982"/>
<dbReference type="Ensembl" id="ENSPEMT00000033846.1">
    <property type="protein sequence ID" value="ENSPEMP00000030378.1"/>
    <property type="gene ID" value="ENSPEMG00000021910.2"/>
</dbReference>
<evidence type="ECO:0000259" key="4">
    <source>
        <dbReference type="Pfam" id="PF14818"/>
    </source>
</evidence>
<dbReference type="AlphaFoldDB" id="A0A8C8UBH2"/>
<name>A0A8C8UBH2_PERMB</name>
<organism evidence="5 6">
    <name type="scientific">Peromyscus maniculatus bairdii</name>
    <name type="common">Prairie deer mouse</name>
    <dbReference type="NCBI Taxonomy" id="230844"/>
    <lineage>
        <taxon>Eukaryota</taxon>
        <taxon>Metazoa</taxon>
        <taxon>Chordata</taxon>
        <taxon>Craniata</taxon>
        <taxon>Vertebrata</taxon>
        <taxon>Euteleostomi</taxon>
        <taxon>Mammalia</taxon>
        <taxon>Eutheria</taxon>
        <taxon>Euarchontoglires</taxon>
        <taxon>Glires</taxon>
        <taxon>Rodentia</taxon>
        <taxon>Myomorpha</taxon>
        <taxon>Muroidea</taxon>
        <taxon>Cricetidae</taxon>
        <taxon>Neotominae</taxon>
        <taxon>Peromyscus</taxon>
    </lineage>
</organism>
<dbReference type="PANTHER" id="PTHR15742">
    <property type="entry name" value="GIRDIN"/>
    <property type="match status" value="1"/>
</dbReference>
<sequence length="461" mass="50970">MLFPRPAGVAAQSGSRGRERGPAPPSHSGAPRAGRPELFQPRDGRGPPLRSAVERVGDAQPGLAEHPPQANLERREEPAAAGAAVPEAKHLPLLRQAQSEQPDNVPGFAELGVQGGHQTDGTDQEDADRGCGLPMGEHAPHSPVHIGEHGSRLQTADGGPLNRQVGENQQLFRALKALLEDFRSELREDEHARLRLQQQYASDKAAWDVEWAVLKCRLEQLEEKAEKSLGELDSSAEGKGALKKEREVHQKLLADSHGLVMDLRWQIHHREKNWNREKVELLERLDSERQEWGRQKEELLWRIEQLQKENSPRRSGSFLCSQKEDNPHPFPHQGGLRAPRPVSIWPCADTDSIPFEDRPLSKLKESDRCSASENLYLDALSLDDEPEDPPPLRNCLAEVSRGLCSEVPNSRRGLSSAAASVWQMPLPASSPDNLCLEPSDPLPMETVLFGGPDPTPVVSLT</sequence>
<feature type="domain" description="SOGA 1/2-like coiled-coil" evidence="4">
    <location>
        <begin position="261"/>
        <end position="314"/>
    </location>
</feature>
<feature type="coiled-coil region" evidence="2">
    <location>
        <begin position="271"/>
        <end position="309"/>
    </location>
</feature>
<dbReference type="GO" id="GO:0030496">
    <property type="term" value="C:midbody"/>
    <property type="evidence" value="ECO:0007669"/>
    <property type="project" value="TreeGrafter"/>
</dbReference>
<dbReference type="Pfam" id="PF14818">
    <property type="entry name" value="SOGA1-2-like_CC"/>
    <property type="match status" value="1"/>
</dbReference>
<evidence type="ECO:0000313" key="5">
    <source>
        <dbReference type="Ensembl" id="ENSPEMP00000030378.1"/>
    </source>
</evidence>
<reference evidence="5" key="2">
    <citation type="submission" date="2025-08" db="UniProtKB">
        <authorList>
            <consortium name="Ensembl"/>
        </authorList>
    </citation>
    <scope>IDENTIFICATION</scope>
</reference>
<dbReference type="GO" id="GO:0001578">
    <property type="term" value="P:microtubule bundle formation"/>
    <property type="evidence" value="ECO:0007669"/>
    <property type="project" value="TreeGrafter"/>
</dbReference>
<dbReference type="GO" id="GO:0016327">
    <property type="term" value="C:apicolateral plasma membrane"/>
    <property type="evidence" value="ECO:0007669"/>
    <property type="project" value="TreeGrafter"/>
</dbReference>
<dbReference type="PANTHER" id="PTHR15742:SF3">
    <property type="entry name" value="MICROTUBULE CROSS-LINKING FACTOR 1"/>
    <property type="match status" value="1"/>
</dbReference>
<feature type="region of interest" description="Disordered" evidence="3">
    <location>
        <begin position="1"/>
        <end position="161"/>
    </location>
</feature>
<dbReference type="Proteomes" id="UP000694547">
    <property type="component" value="Chromosome 13"/>
</dbReference>
<accession>A0A8C8UBH2</accession>
<dbReference type="InterPro" id="IPR027882">
    <property type="entry name" value="SOGA1/2-like_CC"/>
</dbReference>
<protein>
    <submittedName>
        <fullName evidence="5">Microtubule crosslinking factor 1</fullName>
    </submittedName>
</protein>
<reference evidence="5 6" key="1">
    <citation type="submission" date="2018-10" db="EMBL/GenBank/DDBJ databases">
        <title>Improved assembly of the deer mouse Peromyscus maniculatus genome.</title>
        <authorList>
            <person name="Lassance J.-M."/>
            <person name="Hoekstra H.E."/>
        </authorList>
    </citation>
    <scope>NUCLEOTIDE SEQUENCE [LARGE SCALE GENOMIC DNA]</scope>
</reference>